<keyword evidence="3" id="KW-0378">Hydrolase</keyword>
<keyword evidence="7" id="KW-1185">Reference proteome</keyword>
<accession>A0ABS5AQU6</accession>
<dbReference type="SUPFAM" id="SSF53649">
    <property type="entry name" value="Alkaline phosphatase-like"/>
    <property type="match status" value="1"/>
</dbReference>
<gene>
    <name evidence="6" type="ORF">JOF53_007797</name>
</gene>
<keyword evidence="2" id="KW-0479">Metal-binding</keyword>
<dbReference type="EMBL" id="JAGIOO010000001">
    <property type="protein sequence ID" value="MBP2478925.1"/>
    <property type="molecule type" value="Genomic_DNA"/>
</dbReference>
<reference evidence="6 7" key="1">
    <citation type="submission" date="2021-03" db="EMBL/GenBank/DDBJ databases">
        <title>Sequencing the genomes of 1000 actinobacteria strains.</title>
        <authorList>
            <person name="Klenk H.-P."/>
        </authorList>
    </citation>
    <scope>NUCLEOTIDE SEQUENCE [LARGE SCALE GENOMIC DNA]</scope>
    <source>
        <strain evidence="6 7">DSM 44580</strain>
    </source>
</reference>
<dbReference type="Gene3D" id="3.30.1120.10">
    <property type="match status" value="1"/>
</dbReference>
<comment type="similarity">
    <text evidence="1">Belongs to the sulfatase family.</text>
</comment>
<dbReference type="PANTHER" id="PTHR42693:SF33">
    <property type="entry name" value="ARYLSULFATASE"/>
    <property type="match status" value="1"/>
</dbReference>
<feature type="domain" description="Sulfatase N-terminal" evidence="5">
    <location>
        <begin position="45"/>
        <end position="346"/>
    </location>
</feature>
<dbReference type="Gene3D" id="3.40.720.10">
    <property type="entry name" value="Alkaline Phosphatase, subunit A"/>
    <property type="match status" value="1"/>
</dbReference>
<evidence type="ECO:0000259" key="5">
    <source>
        <dbReference type="Pfam" id="PF00884"/>
    </source>
</evidence>
<dbReference type="InterPro" id="IPR050738">
    <property type="entry name" value="Sulfatase"/>
</dbReference>
<dbReference type="Pfam" id="PF00884">
    <property type="entry name" value="Sulfatase"/>
    <property type="match status" value="1"/>
</dbReference>
<dbReference type="InterPro" id="IPR017850">
    <property type="entry name" value="Alkaline_phosphatase_core_sf"/>
</dbReference>
<protein>
    <submittedName>
        <fullName evidence="6">Arylsulfatase A-like enzyme</fullName>
    </submittedName>
</protein>
<evidence type="ECO:0000256" key="4">
    <source>
        <dbReference type="ARBA" id="ARBA00022837"/>
    </source>
</evidence>
<dbReference type="InterPro" id="IPR006311">
    <property type="entry name" value="TAT_signal"/>
</dbReference>
<evidence type="ECO:0000256" key="1">
    <source>
        <dbReference type="ARBA" id="ARBA00008779"/>
    </source>
</evidence>
<evidence type="ECO:0000313" key="7">
    <source>
        <dbReference type="Proteomes" id="UP001519363"/>
    </source>
</evidence>
<name>A0ABS5AQU6_9PSEU</name>
<evidence type="ECO:0000256" key="3">
    <source>
        <dbReference type="ARBA" id="ARBA00022801"/>
    </source>
</evidence>
<dbReference type="InterPro" id="IPR024607">
    <property type="entry name" value="Sulfatase_CS"/>
</dbReference>
<organism evidence="6 7">
    <name type="scientific">Crossiella equi</name>
    <dbReference type="NCBI Taxonomy" id="130796"/>
    <lineage>
        <taxon>Bacteria</taxon>
        <taxon>Bacillati</taxon>
        <taxon>Actinomycetota</taxon>
        <taxon>Actinomycetes</taxon>
        <taxon>Pseudonocardiales</taxon>
        <taxon>Pseudonocardiaceae</taxon>
        <taxon>Crossiella</taxon>
    </lineage>
</organism>
<dbReference type="PROSITE" id="PS00149">
    <property type="entry name" value="SULFATASE_2"/>
    <property type="match status" value="1"/>
</dbReference>
<sequence>MEISRRRLVGAAGAGALAAVLPGGTGQAAAEEPFRALPGPPPKRPNLLVVLVDDPGWADLSSRGAPEIRTPNLDRLAASGVRFRQSYSASSVCSPARIGLYTGRYPGRLAGGLKEPIDAPNAVDGIPAGHPTLGSLVHEAGYSTALIGKWHCGFLPWFSPTRLGWQEFFGSFSGGMDYFAKLSHHNLHDLYENEVAAHDLRHYTDLVTERAVEFVRREHRKPWLLNLNYTTPRRPWEGPGDRTVSDELTAVCRAVVEDLDRAVGQVLDAVRRSGQLHNTLVFVASDNGGARFSGTRPLGGGTSTLAEGGMRVPTILSWPGALRPRQVHDAPVLTMDWTATFLELAGTRPAATHPLDGTSLAGHLFRGEALPARDLFWRLRGQRALRRGDLKYVRTGTTEALYDLAADVRERANLARKRPEDLAALRSAWEAVEATLVPYPA</sequence>
<dbReference type="Proteomes" id="UP001519363">
    <property type="component" value="Unassembled WGS sequence"/>
</dbReference>
<dbReference type="PROSITE" id="PS51318">
    <property type="entry name" value="TAT"/>
    <property type="match status" value="1"/>
</dbReference>
<keyword evidence="4" id="KW-0106">Calcium</keyword>
<dbReference type="PANTHER" id="PTHR42693">
    <property type="entry name" value="ARYLSULFATASE FAMILY MEMBER"/>
    <property type="match status" value="1"/>
</dbReference>
<proteinExistence type="inferred from homology"/>
<dbReference type="InterPro" id="IPR000917">
    <property type="entry name" value="Sulfatase_N"/>
</dbReference>
<dbReference type="RefSeq" id="WP_086781029.1">
    <property type="nucleotide sequence ID" value="NZ_JAGIOO010000001.1"/>
</dbReference>
<evidence type="ECO:0000256" key="2">
    <source>
        <dbReference type="ARBA" id="ARBA00022723"/>
    </source>
</evidence>
<evidence type="ECO:0000313" key="6">
    <source>
        <dbReference type="EMBL" id="MBP2478925.1"/>
    </source>
</evidence>
<comment type="caution">
    <text evidence="6">The sequence shown here is derived from an EMBL/GenBank/DDBJ whole genome shotgun (WGS) entry which is preliminary data.</text>
</comment>